<accession>A0A023FRT2</accession>
<dbReference type="AlphaFoldDB" id="A0A023FRT2"/>
<name>A0A023FRT2_AMBCJ</name>
<protein>
    <recommendedName>
        <fullName evidence="3">Lipocalin-3 1</fullName>
    </recommendedName>
</protein>
<feature type="chain" id="PRO_5001515858" description="Lipocalin-3 1" evidence="1">
    <location>
        <begin position="20"/>
        <end position="182"/>
    </location>
</feature>
<sequence>MAYAAVSIFLALCVAGSGATPTMDELKQALSTHDAIWIVNRTFNPRSGSDQHQCVYVEIGTLMEDRYDFTQHYWVAGQWHSNRLYAKLKDRQGTDGQPGFLVNQKEGQETGRLYILQYWDGNNRCGILKVALGGEDHYELHVWNEQVARVPRSCEEEYKKLTLGRKQFKLYSYDCANKRVAG</sequence>
<evidence type="ECO:0000256" key="1">
    <source>
        <dbReference type="SAM" id="SignalP"/>
    </source>
</evidence>
<organism evidence="2">
    <name type="scientific">Amblyomma cajennense</name>
    <name type="common">Cayenne tick</name>
    <name type="synonym">Acarus cajennensis</name>
    <dbReference type="NCBI Taxonomy" id="34607"/>
    <lineage>
        <taxon>Eukaryota</taxon>
        <taxon>Metazoa</taxon>
        <taxon>Ecdysozoa</taxon>
        <taxon>Arthropoda</taxon>
        <taxon>Chelicerata</taxon>
        <taxon>Arachnida</taxon>
        <taxon>Acari</taxon>
        <taxon>Parasitiformes</taxon>
        <taxon>Ixodida</taxon>
        <taxon>Ixodoidea</taxon>
        <taxon>Ixodidae</taxon>
        <taxon>Amblyomminae</taxon>
        <taxon>Amblyomma</taxon>
    </lineage>
</organism>
<dbReference type="InterPro" id="IPR002970">
    <property type="entry name" value="Tick_his-bd"/>
</dbReference>
<dbReference type="EMBL" id="GBBK01000418">
    <property type="protein sequence ID" value="JAC24064.1"/>
    <property type="molecule type" value="mRNA"/>
</dbReference>
<dbReference type="GO" id="GO:0043176">
    <property type="term" value="F:amine binding"/>
    <property type="evidence" value="ECO:0007669"/>
    <property type="project" value="InterPro"/>
</dbReference>
<dbReference type="SUPFAM" id="SSF50814">
    <property type="entry name" value="Lipocalins"/>
    <property type="match status" value="1"/>
</dbReference>
<keyword evidence="1" id="KW-0732">Signal</keyword>
<proteinExistence type="evidence at transcript level"/>
<dbReference type="Gene3D" id="2.40.128.20">
    <property type="match status" value="1"/>
</dbReference>
<dbReference type="Pfam" id="PF02098">
    <property type="entry name" value="His_binding"/>
    <property type="match status" value="1"/>
</dbReference>
<evidence type="ECO:0008006" key="3">
    <source>
        <dbReference type="Google" id="ProtNLM"/>
    </source>
</evidence>
<feature type="signal peptide" evidence="1">
    <location>
        <begin position="1"/>
        <end position="19"/>
    </location>
</feature>
<reference evidence="2" key="1">
    <citation type="submission" date="2014-03" db="EMBL/GenBank/DDBJ databases">
        <title>The sialotranscriptome of Amblyomma triste, Amblyomma parvum and Amblyomma cajennense ticks, uncovered by 454-based RNA-seq.</title>
        <authorList>
            <person name="Garcia G.R."/>
            <person name="Gardinassi L.G."/>
            <person name="Ribeiro J.M."/>
            <person name="Anatriello E."/>
            <person name="Ferreira B.R."/>
            <person name="Moreira H.N."/>
            <person name="Mafra C."/>
            <person name="Olegario M.M."/>
            <person name="Szabo P.J."/>
            <person name="Miranda-Santos I.K."/>
            <person name="Maruyama S.R."/>
        </authorList>
    </citation>
    <scope>NUCLEOTIDE SEQUENCE</scope>
    <source>
        <strain evidence="2">Uberlandia</strain>
        <tissue evidence="2">Salivary glands</tissue>
    </source>
</reference>
<dbReference type="GO" id="GO:0030682">
    <property type="term" value="P:symbiont-mediated perturbation of host defenses"/>
    <property type="evidence" value="ECO:0007669"/>
    <property type="project" value="InterPro"/>
</dbReference>
<dbReference type="InterPro" id="IPR012674">
    <property type="entry name" value="Calycin"/>
</dbReference>
<evidence type="ECO:0000313" key="2">
    <source>
        <dbReference type="EMBL" id="JAC24064.1"/>
    </source>
</evidence>